<dbReference type="Pfam" id="PF03283">
    <property type="entry name" value="PAE"/>
    <property type="match status" value="1"/>
</dbReference>
<evidence type="ECO:0000313" key="2">
    <source>
        <dbReference type="EnsemblProtists" id="EOD20676"/>
    </source>
</evidence>
<dbReference type="PANTHER" id="PTHR21562:SF83">
    <property type="entry name" value="PECTIN ACETYLESTERASE 4"/>
    <property type="match status" value="1"/>
</dbReference>
<keyword evidence="3" id="KW-1185">Reference proteome</keyword>
<dbReference type="EnsemblProtists" id="EOD20676">
    <property type="protein sequence ID" value="EOD20676"/>
    <property type="gene ID" value="EMIHUDRAFT_117547"/>
</dbReference>
<evidence type="ECO:0008006" key="4">
    <source>
        <dbReference type="Google" id="ProtNLM"/>
    </source>
</evidence>
<dbReference type="RefSeq" id="XP_005773105.1">
    <property type="nucleotide sequence ID" value="XM_005773048.1"/>
</dbReference>
<dbReference type="InterPro" id="IPR004963">
    <property type="entry name" value="PAE/NOTUM"/>
</dbReference>
<dbReference type="PaxDb" id="2903-EOD20676"/>
<dbReference type="AlphaFoldDB" id="A0A0D3JAZ1"/>
<dbReference type="ESTHER" id="emihu-r1ecd8">
    <property type="family name" value="Pectinacetylesterase-Notum"/>
</dbReference>
<dbReference type="GeneID" id="17266220"/>
<accession>A0A0D3JAZ1</accession>
<dbReference type="PANTHER" id="PTHR21562">
    <property type="entry name" value="NOTUM-RELATED"/>
    <property type="match status" value="1"/>
</dbReference>
<dbReference type="GO" id="GO:0016787">
    <property type="term" value="F:hydrolase activity"/>
    <property type="evidence" value="ECO:0007669"/>
    <property type="project" value="InterPro"/>
</dbReference>
<name>A0A0D3JAZ1_EMIH1</name>
<sequence>MPWPITANASTALPSLLSSVPQLEPALRLLRREDHGASGTFISNGQSTTAEHVSVCTMSRTERCDLSGMAPDSPWLVRPGGKTRCIFTTTTPYQFEVIRGDRDKLLLFFQGGGACWDEPSTSFPACSTGAFPQGTRGGVFDRANPDNPFRAYTIAHVLYCDGSVFGGNVTRQYRDPSGSPVRQAGYENARSVLDWVYGQQAAAGTLASPLASLVVSGCSAGSIGAQIWADHALNRLPHVAAAVVPDSYAGVPSPRAGGGGHGSRVFPSSGEGTLIAELGFCSSPLLAPLPAHLREACLARTLSLHAVTAAVTARYGAVAFAHVQSKTDDVQQAFNVALSAARSIEPSGCFDAETCFTGPDRLYAATNDYFELYNAAPNHVHFFVQSSEHCYLPNDLVYTADPSGASGGGGGGGGGGPRLVEWLGRLPLRPGSNASIETRCEGAERARVRWWVPGARYCDARLASKTFVAPGTVVAGGGRRDGSGASGRRRDGGEGVGDAATRSDR</sequence>
<dbReference type="eggNOG" id="ENOG502S6R8">
    <property type="taxonomic scope" value="Eukaryota"/>
</dbReference>
<reference evidence="2" key="2">
    <citation type="submission" date="2024-10" db="UniProtKB">
        <authorList>
            <consortium name="EnsemblProtists"/>
        </authorList>
    </citation>
    <scope>IDENTIFICATION</scope>
</reference>
<feature type="region of interest" description="Disordered" evidence="1">
    <location>
        <begin position="473"/>
        <end position="505"/>
    </location>
</feature>
<evidence type="ECO:0000313" key="3">
    <source>
        <dbReference type="Proteomes" id="UP000013827"/>
    </source>
</evidence>
<protein>
    <recommendedName>
        <fullName evidence="4">Pectin acetylesterase</fullName>
    </recommendedName>
</protein>
<dbReference type="KEGG" id="ehx:EMIHUDRAFT_117547"/>
<reference evidence="3" key="1">
    <citation type="journal article" date="2013" name="Nature">
        <title>Pan genome of the phytoplankton Emiliania underpins its global distribution.</title>
        <authorList>
            <person name="Read B.A."/>
            <person name="Kegel J."/>
            <person name="Klute M.J."/>
            <person name="Kuo A."/>
            <person name="Lefebvre S.C."/>
            <person name="Maumus F."/>
            <person name="Mayer C."/>
            <person name="Miller J."/>
            <person name="Monier A."/>
            <person name="Salamov A."/>
            <person name="Young J."/>
            <person name="Aguilar M."/>
            <person name="Claverie J.M."/>
            <person name="Frickenhaus S."/>
            <person name="Gonzalez K."/>
            <person name="Herman E.K."/>
            <person name="Lin Y.C."/>
            <person name="Napier J."/>
            <person name="Ogata H."/>
            <person name="Sarno A.F."/>
            <person name="Shmutz J."/>
            <person name="Schroeder D."/>
            <person name="de Vargas C."/>
            <person name="Verret F."/>
            <person name="von Dassow P."/>
            <person name="Valentin K."/>
            <person name="Van de Peer Y."/>
            <person name="Wheeler G."/>
            <person name="Dacks J.B."/>
            <person name="Delwiche C.F."/>
            <person name="Dyhrman S.T."/>
            <person name="Glockner G."/>
            <person name="John U."/>
            <person name="Richards T."/>
            <person name="Worden A.Z."/>
            <person name="Zhang X."/>
            <person name="Grigoriev I.V."/>
            <person name="Allen A.E."/>
            <person name="Bidle K."/>
            <person name="Borodovsky M."/>
            <person name="Bowler C."/>
            <person name="Brownlee C."/>
            <person name="Cock J.M."/>
            <person name="Elias M."/>
            <person name="Gladyshev V.N."/>
            <person name="Groth M."/>
            <person name="Guda C."/>
            <person name="Hadaegh A."/>
            <person name="Iglesias-Rodriguez M.D."/>
            <person name="Jenkins J."/>
            <person name="Jones B.M."/>
            <person name="Lawson T."/>
            <person name="Leese F."/>
            <person name="Lindquist E."/>
            <person name="Lobanov A."/>
            <person name="Lomsadze A."/>
            <person name="Malik S.B."/>
            <person name="Marsh M.E."/>
            <person name="Mackinder L."/>
            <person name="Mock T."/>
            <person name="Mueller-Roeber B."/>
            <person name="Pagarete A."/>
            <person name="Parker M."/>
            <person name="Probert I."/>
            <person name="Quesneville H."/>
            <person name="Raines C."/>
            <person name="Rensing S.A."/>
            <person name="Riano-Pachon D.M."/>
            <person name="Richier S."/>
            <person name="Rokitta S."/>
            <person name="Shiraiwa Y."/>
            <person name="Soanes D.M."/>
            <person name="van der Giezen M."/>
            <person name="Wahlund T.M."/>
            <person name="Williams B."/>
            <person name="Wilson W."/>
            <person name="Wolfe G."/>
            <person name="Wurch L.L."/>
        </authorList>
    </citation>
    <scope>NUCLEOTIDE SEQUENCE</scope>
</reference>
<organism evidence="2 3">
    <name type="scientific">Emiliania huxleyi (strain CCMP1516)</name>
    <dbReference type="NCBI Taxonomy" id="280463"/>
    <lineage>
        <taxon>Eukaryota</taxon>
        <taxon>Haptista</taxon>
        <taxon>Haptophyta</taxon>
        <taxon>Prymnesiophyceae</taxon>
        <taxon>Isochrysidales</taxon>
        <taxon>Noelaerhabdaceae</taxon>
        <taxon>Emiliania</taxon>
    </lineage>
</organism>
<dbReference type="HOGENOM" id="CLU_564345_0_0_1"/>
<evidence type="ECO:0000256" key="1">
    <source>
        <dbReference type="SAM" id="MobiDB-lite"/>
    </source>
</evidence>
<feature type="compositionally biased region" description="Basic and acidic residues" evidence="1">
    <location>
        <begin position="478"/>
        <end position="493"/>
    </location>
</feature>
<proteinExistence type="predicted"/>
<dbReference type="Proteomes" id="UP000013827">
    <property type="component" value="Unassembled WGS sequence"/>
</dbReference>